<sequence>MPSSDLGFLSSPPTCSPFSLGDDYFTNFAISSVVSDALTAILPERYVNALQDATFYCNLKKFILYDAILDKWMFFVVNNLAKMIMAASVAFVTVWVLLAGLRIMTGSQREPIVQLLLRGAKIVLVMSLISALTKNTDTVIHTVLGLERSITQIVTGSNLTVDRLIDMNLAIGQFMNMVVEDVTNSVADQSSRRGSFTVFAGALGQTGPAILTSMLVMLSQIAICFALMLAPLFLFFLLFKGTTSLFWGWLKFLFSTFLALAFLSIVSTIAMSSTVSYGLMIALSSVLNSAADAGGSLGTIAEVAIRFLTGNLTLGTAARVDLGGAATNLAGMGALFALLIVATPPLIMQLFNASMGYASNLTGAMGMPRAGLGGGYAGAGASAGQQAGYSPAALGHQGAAASAGNPGHSSESDHSFSGTMTRQLLNHASGSNRNGGTDAAATPAISTSGTRGQLSPEYANGHSSPGTTRLPAGAMGSHANTSATEVGNRSATTVDASRPPNSHMENTPGSSPGAGETAHAPHMVSDAKVIKEYGKRSGQTATQDVLDHSRTNNSPAPAQGLPQRPALRYRN</sequence>
<keyword evidence="2 6" id="KW-0812">Transmembrane</keyword>
<dbReference type="EMBL" id="AOGK01000011">
    <property type="protein sequence ID" value="MDG5976313.1"/>
    <property type="molecule type" value="Genomic_DNA"/>
</dbReference>
<accession>A0A9X4NRD1</accession>
<evidence type="ECO:0000256" key="2">
    <source>
        <dbReference type="ARBA" id="ARBA00022692"/>
    </source>
</evidence>
<evidence type="ECO:0000256" key="1">
    <source>
        <dbReference type="ARBA" id="ARBA00004141"/>
    </source>
</evidence>
<dbReference type="GO" id="GO:0030255">
    <property type="term" value="P:protein secretion by the type IV secretion system"/>
    <property type="evidence" value="ECO:0007669"/>
    <property type="project" value="InterPro"/>
</dbReference>
<keyword evidence="4 6" id="KW-0472">Membrane</keyword>
<evidence type="ECO:0000256" key="6">
    <source>
        <dbReference type="SAM" id="Phobius"/>
    </source>
</evidence>
<feature type="compositionally biased region" description="Polar residues" evidence="5">
    <location>
        <begin position="415"/>
        <end position="435"/>
    </location>
</feature>
<dbReference type="Pfam" id="PF04610">
    <property type="entry name" value="TrbL"/>
    <property type="match status" value="1"/>
</dbReference>
<evidence type="ECO:0000313" key="7">
    <source>
        <dbReference type="EMBL" id="MDG5976313.1"/>
    </source>
</evidence>
<evidence type="ECO:0000313" key="8">
    <source>
        <dbReference type="Proteomes" id="UP001152876"/>
    </source>
</evidence>
<gene>
    <name evidence="7" type="ORF">H010_13696</name>
</gene>
<organism evidence="7 8">
    <name type="scientific">Hydrogenophaga taeniospiralis CCUG 15921</name>
    <dbReference type="NCBI Taxonomy" id="1281780"/>
    <lineage>
        <taxon>Bacteria</taxon>
        <taxon>Pseudomonadati</taxon>
        <taxon>Pseudomonadota</taxon>
        <taxon>Betaproteobacteria</taxon>
        <taxon>Burkholderiales</taxon>
        <taxon>Comamonadaceae</taxon>
        <taxon>Hydrogenophaga</taxon>
    </lineage>
</organism>
<keyword evidence="3 6" id="KW-1133">Transmembrane helix</keyword>
<name>A0A9X4NRD1_9BURK</name>
<dbReference type="Proteomes" id="UP001152876">
    <property type="component" value="Unassembled WGS sequence"/>
</dbReference>
<feature type="compositionally biased region" description="Polar residues" evidence="5">
    <location>
        <begin position="478"/>
        <end position="510"/>
    </location>
</feature>
<keyword evidence="8" id="KW-1185">Reference proteome</keyword>
<dbReference type="GO" id="GO:0016020">
    <property type="term" value="C:membrane"/>
    <property type="evidence" value="ECO:0007669"/>
    <property type="project" value="UniProtKB-SubCell"/>
</dbReference>
<dbReference type="OrthoDB" id="8890725at2"/>
<comment type="caution">
    <text evidence="7">The sequence shown here is derived from an EMBL/GenBank/DDBJ whole genome shotgun (WGS) entry which is preliminary data.</text>
</comment>
<dbReference type="RefSeq" id="WP_068174025.1">
    <property type="nucleotide sequence ID" value="NZ_AOGK01000011.1"/>
</dbReference>
<evidence type="ECO:0000256" key="3">
    <source>
        <dbReference type="ARBA" id="ARBA00022989"/>
    </source>
</evidence>
<feature type="transmembrane region" description="Helical" evidence="6">
    <location>
        <begin position="246"/>
        <end position="270"/>
    </location>
</feature>
<feature type="transmembrane region" description="Helical" evidence="6">
    <location>
        <begin position="217"/>
        <end position="239"/>
    </location>
</feature>
<evidence type="ECO:0000256" key="5">
    <source>
        <dbReference type="SAM" id="MobiDB-lite"/>
    </source>
</evidence>
<protein>
    <submittedName>
        <fullName evidence="7">Integral inner membrane protein of type IV secretion complex (VirB6)</fullName>
    </submittedName>
</protein>
<reference evidence="7" key="1">
    <citation type="submission" date="2013-01" db="EMBL/GenBank/DDBJ databases">
        <title>Genome draft of Hydrogenophaga taeniospiralis 2K1.</title>
        <authorList>
            <person name="Gomila M."/>
            <person name="Lalucat J."/>
        </authorList>
    </citation>
    <scope>NUCLEOTIDE SEQUENCE</scope>
    <source>
        <strain evidence="7">CCUG 15921</strain>
    </source>
</reference>
<proteinExistence type="predicted"/>
<feature type="transmembrane region" description="Helical" evidence="6">
    <location>
        <begin position="83"/>
        <end position="103"/>
    </location>
</feature>
<comment type="subcellular location">
    <subcellularLocation>
        <location evidence="1">Membrane</location>
        <topology evidence="1">Multi-pass membrane protein</topology>
    </subcellularLocation>
</comment>
<feature type="compositionally biased region" description="Polar residues" evidence="5">
    <location>
        <begin position="444"/>
        <end position="453"/>
    </location>
</feature>
<feature type="transmembrane region" description="Helical" evidence="6">
    <location>
        <begin position="329"/>
        <end position="351"/>
    </location>
</feature>
<dbReference type="AlphaFoldDB" id="A0A9X4NRD1"/>
<evidence type="ECO:0000256" key="4">
    <source>
        <dbReference type="ARBA" id="ARBA00023136"/>
    </source>
</evidence>
<dbReference type="InterPro" id="IPR007688">
    <property type="entry name" value="Conjugal_tfr_TrbL/VirB6"/>
</dbReference>
<feature type="region of interest" description="Disordered" evidence="5">
    <location>
        <begin position="396"/>
        <end position="571"/>
    </location>
</feature>